<evidence type="ECO:0000256" key="1">
    <source>
        <dbReference type="SAM" id="Phobius"/>
    </source>
</evidence>
<keyword evidence="1" id="KW-0472">Membrane</keyword>
<organism evidence="2 3">
    <name type="scientific">Lithospermum erythrorhizon</name>
    <name type="common">Purple gromwell</name>
    <name type="synonym">Lithospermum officinale var. erythrorhizon</name>
    <dbReference type="NCBI Taxonomy" id="34254"/>
    <lineage>
        <taxon>Eukaryota</taxon>
        <taxon>Viridiplantae</taxon>
        <taxon>Streptophyta</taxon>
        <taxon>Embryophyta</taxon>
        <taxon>Tracheophyta</taxon>
        <taxon>Spermatophyta</taxon>
        <taxon>Magnoliopsida</taxon>
        <taxon>eudicotyledons</taxon>
        <taxon>Gunneridae</taxon>
        <taxon>Pentapetalae</taxon>
        <taxon>asterids</taxon>
        <taxon>lamiids</taxon>
        <taxon>Boraginales</taxon>
        <taxon>Boraginaceae</taxon>
        <taxon>Boraginoideae</taxon>
        <taxon>Lithospermeae</taxon>
        <taxon>Lithospermum</taxon>
    </lineage>
</organism>
<evidence type="ECO:0000313" key="3">
    <source>
        <dbReference type="Proteomes" id="UP001454036"/>
    </source>
</evidence>
<proteinExistence type="predicted"/>
<feature type="transmembrane region" description="Helical" evidence="1">
    <location>
        <begin position="84"/>
        <end position="105"/>
    </location>
</feature>
<gene>
    <name evidence="2" type="ORF">LIER_43457</name>
</gene>
<keyword evidence="1" id="KW-0812">Transmembrane</keyword>
<dbReference type="AlphaFoldDB" id="A0AAV3Q3S6"/>
<keyword evidence="3" id="KW-1185">Reference proteome</keyword>
<sequence>MERVVSPIPVNSHSYASGPNCFGPSIGLPPVIANKAPANLLVTNEAMSMEERRMSLLKYQVHDETRKVSHNYLKLTLLSMITEFIFLIYLDRLALLGVFGLALLIRSYQWRYLCIQFLISSHPPN</sequence>
<reference evidence="2 3" key="1">
    <citation type="submission" date="2024-01" db="EMBL/GenBank/DDBJ databases">
        <title>The complete chloroplast genome sequence of Lithospermum erythrorhizon: insights into the phylogenetic relationship among Boraginaceae species and the maternal lineages of purple gromwells.</title>
        <authorList>
            <person name="Okada T."/>
            <person name="Watanabe K."/>
        </authorList>
    </citation>
    <scope>NUCLEOTIDE SEQUENCE [LARGE SCALE GENOMIC DNA]</scope>
</reference>
<protein>
    <submittedName>
        <fullName evidence="2">Uncharacterized protein</fullName>
    </submittedName>
</protein>
<dbReference type="EMBL" id="BAABME010035346">
    <property type="protein sequence ID" value="GAA0158699.1"/>
    <property type="molecule type" value="Genomic_DNA"/>
</dbReference>
<evidence type="ECO:0000313" key="2">
    <source>
        <dbReference type="EMBL" id="GAA0158699.1"/>
    </source>
</evidence>
<accession>A0AAV3Q3S6</accession>
<comment type="caution">
    <text evidence="2">The sequence shown here is derived from an EMBL/GenBank/DDBJ whole genome shotgun (WGS) entry which is preliminary data.</text>
</comment>
<dbReference type="Proteomes" id="UP001454036">
    <property type="component" value="Unassembled WGS sequence"/>
</dbReference>
<name>A0AAV3Q3S6_LITER</name>
<keyword evidence="1" id="KW-1133">Transmembrane helix</keyword>